<protein>
    <submittedName>
        <fullName evidence="2">Uncharacterized protein</fullName>
    </submittedName>
</protein>
<dbReference type="EMBL" id="DS268469">
    <property type="protein sequence ID" value="EFP07951.1"/>
    <property type="molecule type" value="Genomic_DNA"/>
</dbReference>
<dbReference type="CTD" id="9799155"/>
<dbReference type="InParanoid" id="E3MRE6"/>
<evidence type="ECO:0000313" key="3">
    <source>
        <dbReference type="Proteomes" id="UP000008281"/>
    </source>
</evidence>
<sequence>MRGSTIFTLLLVLNSLCAVLSTNYHFTFHVKLHCGIPYRKVGYNAQFFDKDYMWFNSDDPITEPYKTVAPPGDIAFKAEGMLTGDEWLTDFFEVKMVLFHTCTPSGKAMAVDLVLYPWAYNHYNLEDDKYYRYEFTRNITELSGDLVQPARLDKT</sequence>
<reference evidence="2" key="1">
    <citation type="submission" date="2007-07" db="EMBL/GenBank/DDBJ databases">
        <title>PCAP assembly of the Caenorhabditis remanei genome.</title>
        <authorList>
            <consortium name="The Caenorhabditis remanei Sequencing Consortium"/>
            <person name="Wilson R.K."/>
        </authorList>
    </citation>
    <scope>NUCLEOTIDE SEQUENCE [LARGE SCALE GENOMIC DNA]</scope>
    <source>
        <strain evidence="2">PB4641</strain>
    </source>
</reference>
<name>E3MRE6_CAERE</name>
<dbReference type="HOGENOM" id="CLU_144350_0_0_1"/>
<dbReference type="Proteomes" id="UP000008281">
    <property type="component" value="Unassembled WGS sequence"/>
</dbReference>
<feature type="signal peptide" evidence="1">
    <location>
        <begin position="1"/>
        <end position="21"/>
    </location>
</feature>
<dbReference type="RefSeq" id="XP_003101293.2">
    <property type="nucleotide sequence ID" value="XM_003101245.2"/>
</dbReference>
<dbReference type="GeneID" id="9799155"/>
<dbReference type="KEGG" id="crq:GCK72_013321"/>
<organism evidence="3">
    <name type="scientific">Caenorhabditis remanei</name>
    <name type="common">Caenorhabditis vulgaris</name>
    <dbReference type="NCBI Taxonomy" id="31234"/>
    <lineage>
        <taxon>Eukaryota</taxon>
        <taxon>Metazoa</taxon>
        <taxon>Ecdysozoa</taxon>
        <taxon>Nematoda</taxon>
        <taxon>Chromadorea</taxon>
        <taxon>Rhabditida</taxon>
        <taxon>Rhabditina</taxon>
        <taxon>Rhabditomorpha</taxon>
        <taxon>Rhabditoidea</taxon>
        <taxon>Rhabditidae</taxon>
        <taxon>Peloderinae</taxon>
        <taxon>Caenorhabditis</taxon>
    </lineage>
</organism>
<keyword evidence="3" id="KW-1185">Reference proteome</keyword>
<evidence type="ECO:0000313" key="2">
    <source>
        <dbReference type="EMBL" id="EFP07951.1"/>
    </source>
</evidence>
<dbReference type="PANTHER" id="PTHR21479:SF8">
    <property type="entry name" value="ML DOMAIN-CONTAINING PROTEIN-RELATED"/>
    <property type="match status" value="1"/>
</dbReference>
<keyword evidence="1" id="KW-0732">Signal</keyword>
<feature type="chain" id="PRO_5042836592" evidence="1">
    <location>
        <begin position="22"/>
        <end position="155"/>
    </location>
</feature>
<evidence type="ECO:0000256" key="1">
    <source>
        <dbReference type="SAM" id="SignalP"/>
    </source>
</evidence>
<proteinExistence type="predicted"/>
<dbReference type="PANTHER" id="PTHR21479">
    <property type="match status" value="1"/>
</dbReference>
<gene>
    <name evidence="2" type="ORF">CRE_14131</name>
</gene>
<accession>E3MRE6</accession>
<dbReference type="AlphaFoldDB" id="E3MRE6"/>
<dbReference type="OrthoDB" id="5798667at2759"/>